<dbReference type="RefSeq" id="WP_046190853.1">
    <property type="nucleotide sequence ID" value="NZ_JACKUJ010000045.1"/>
</dbReference>
<dbReference type="Pfam" id="PF09250">
    <property type="entry name" value="Prim-Pol"/>
    <property type="match status" value="1"/>
</dbReference>
<name>A0A0F5MSU6_9MYCO</name>
<evidence type="ECO:0000313" key="2">
    <source>
        <dbReference type="EMBL" id="KKB97830.1"/>
    </source>
</evidence>
<dbReference type="SMART" id="SM00943">
    <property type="entry name" value="Prim-Pol"/>
    <property type="match status" value="1"/>
</dbReference>
<dbReference type="EMBL" id="MVHH01000069">
    <property type="protein sequence ID" value="OQZ91970.1"/>
    <property type="molecule type" value="Genomic_DNA"/>
</dbReference>
<evidence type="ECO:0000259" key="1">
    <source>
        <dbReference type="SMART" id="SM00943"/>
    </source>
</evidence>
<dbReference type="SUPFAM" id="SSF56747">
    <property type="entry name" value="Prim-pol domain"/>
    <property type="match status" value="1"/>
</dbReference>
<dbReference type="Proteomes" id="UP000034416">
    <property type="component" value="Unassembled WGS sequence"/>
</dbReference>
<keyword evidence="5" id="KW-1185">Reference proteome</keyword>
<organism evidence="2 4">
    <name type="scientific">Mycolicibacter arupensis</name>
    <dbReference type="NCBI Taxonomy" id="342002"/>
    <lineage>
        <taxon>Bacteria</taxon>
        <taxon>Bacillati</taxon>
        <taxon>Actinomycetota</taxon>
        <taxon>Actinomycetes</taxon>
        <taxon>Mycobacteriales</taxon>
        <taxon>Mycobacteriaceae</taxon>
        <taxon>Mycolicibacter</taxon>
    </lineage>
</organism>
<dbReference type="PATRIC" id="fig|342002.3.peg.3921"/>
<evidence type="ECO:0000313" key="3">
    <source>
        <dbReference type="EMBL" id="OQZ91970.1"/>
    </source>
</evidence>
<sequence>MTLFETAKAYAALGYQCVPVNISLDADGSKRVETPQWRNRVFDNPSDWEGFTGVAINTGASGVVAVDIDVGDGKDGFAGLAAAGVELPETPLKARSRSGGEHRLFRCGATPVKSSSGVLADGVDIRGEGGLLFISPTTVVGHPDQKYTWHPGTSKVSASDLPEFPEDLAQRLAIRQRRETPAPAWITPEYVTPEQRAWALDKIAFKLQDITNAAAGERNRALGQSVPRIIGLAKTLGEDVEAVAAKILAAYLESGGDDEDQVQDWIASSTRYAEPEDPRSWLPGDRERLFWDARPELQQIRQAAFAGMASPWAVLGALCVRVLADVPPTWRTMTGIGNPAGGNLNLFAVLAAESGGGKGVATQVAEYLWPSSVYSVEVASGEALPKLFARKVKQQDTGDWISETVRDSAIVDAPEFGSLSASGSRSGATLTQRLCNGFSGESLSFAVADDTKNVEVRANTYRLGVITGVQYGNAGLLLSESAGVTGLPQRFVWFPANVSPDELPDVRPHMPAPLPQWTFPLGASQIAVCDQARADMEAAQRAKLTGDSTSPLDGHALYARVKLAYALAVLNGHYSSVREDDWELSGVVMGVSDATRHKALETVRHRDRRQAEAAGRRDGIRKAAATEVESDEAVRRAADNLYGWLKARDTGATRNELRMRLRSDKRDLFDDALNLLIEEDRVTGGEDWYQAA</sequence>
<reference evidence="4" key="1">
    <citation type="submission" date="2015-04" db="EMBL/GenBank/DDBJ databases">
        <title>Genome sequence of Mycobacterium arupense GUC1.</title>
        <authorList>
            <person name="Greninger A.L."/>
            <person name="Cunningham G."/>
            <person name="Chiu C.Y."/>
            <person name="Miller S."/>
        </authorList>
    </citation>
    <scope>NUCLEOTIDE SEQUENCE [LARGE SCALE GENOMIC DNA]</scope>
    <source>
        <strain evidence="4">GUC1</strain>
    </source>
</reference>
<feature type="domain" description="DNA primase/polymerase bifunctional N-terminal" evidence="1">
    <location>
        <begin position="7"/>
        <end position="168"/>
    </location>
</feature>
<dbReference type="EMBL" id="LASW01000103">
    <property type="protein sequence ID" value="KKB97830.1"/>
    <property type="molecule type" value="Genomic_DNA"/>
</dbReference>
<reference evidence="2" key="2">
    <citation type="submission" date="2015-04" db="EMBL/GenBank/DDBJ databases">
        <title>Genome sequence of Mycobacterium arupense strain GUC1.</title>
        <authorList>
            <person name="Greninger A.L."/>
            <person name="Cunningham G."/>
            <person name="Chiu C.Y."/>
            <person name="Miller S."/>
        </authorList>
    </citation>
    <scope>NUCLEOTIDE SEQUENCE</scope>
    <source>
        <strain evidence="2">GUC1</strain>
    </source>
</reference>
<dbReference type="AlphaFoldDB" id="A0A0F5MSU6"/>
<gene>
    <name evidence="3" type="ORF">BST15_19470</name>
    <name evidence="2" type="ORF">WR43_17395</name>
</gene>
<proteinExistence type="predicted"/>
<dbReference type="OrthoDB" id="3218228at2"/>
<reference evidence="3 5" key="3">
    <citation type="submission" date="2016-12" db="EMBL/GenBank/DDBJ databases">
        <title>The new phylogeny of genus Mycobacterium.</title>
        <authorList>
            <person name="Tortoli E."/>
            <person name="Trovato A."/>
            <person name="Cirillo D.M."/>
        </authorList>
    </citation>
    <scope>NUCLEOTIDE SEQUENCE [LARGE SCALE GENOMIC DNA]</scope>
    <source>
        <strain evidence="3 5">DSM 44942</strain>
    </source>
</reference>
<accession>A0A0F5MSU6</accession>
<dbReference type="STRING" id="342002.BST15_19470"/>
<evidence type="ECO:0000313" key="5">
    <source>
        <dbReference type="Proteomes" id="UP000192327"/>
    </source>
</evidence>
<protein>
    <recommendedName>
        <fullName evidence="1">DNA primase/polymerase bifunctional N-terminal domain-containing protein</fullName>
    </recommendedName>
</protein>
<comment type="caution">
    <text evidence="2">The sequence shown here is derived from an EMBL/GenBank/DDBJ whole genome shotgun (WGS) entry which is preliminary data.</text>
</comment>
<evidence type="ECO:0000313" key="4">
    <source>
        <dbReference type="Proteomes" id="UP000034416"/>
    </source>
</evidence>
<dbReference type="InterPro" id="IPR015330">
    <property type="entry name" value="DNA_primase/pol_bifunc_N"/>
</dbReference>
<dbReference type="Proteomes" id="UP000192327">
    <property type="component" value="Unassembled WGS sequence"/>
</dbReference>
<dbReference type="CDD" id="cd04859">
    <property type="entry name" value="Prim_Pol"/>
    <property type="match status" value="1"/>
</dbReference>